<dbReference type="PANTHER" id="PTHR21666">
    <property type="entry name" value="PEPTIDASE-RELATED"/>
    <property type="match status" value="1"/>
</dbReference>
<keyword evidence="1" id="KW-0175">Coiled coil</keyword>
<keyword evidence="2" id="KW-0732">Signal</keyword>
<dbReference type="CDD" id="cd12797">
    <property type="entry name" value="M23_peptidase"/>
    <property type="match status" value="1"/>
</dbReference>
<dbReference type="EMBL" id="RJUL01000007">
    <property type="protein sequence ID" value="ROQ24291.1"/>
    <property type="molecule type" value="Genomic_DNA"/>
</dbReference>
<dbReference type="Proteomes" id="UP000268033">
    <property type="component" value="Unassembled WGS sequence"/>
</dbReference>
<dbReference type="Pfam" id="PF01551">
    <property type="entry name" value="Peptidase_M23"/>
    <property type="match status" value="1"/>
</dbReference>
<evidence type="ECO:0000313" key="4">
    <source>
        <dbReference type="EMBL" id="ROQ24291.1"/>
    </source>
</evidence>
<dbReference type="PANTHER" id="PTHR21666:SF270">
    <property type="entry name" value="MUREIN HYDROLASE ACTIVATOR ENVC"/>
    <property type="match status" value="1"/>
</dbReference>
<gene>
    <name evidence="4" type="ORF">EDC28_107173</name>
</gene>
<reference evidence="4 5" key="1">
    <citation type="submission" date="2018-11" db="EMBL/GenBank/DDBJ databases">
        <title>Genomic Encyclopedia of Type Strains, Phase IV (KMG-IV): sequencing the most valuable type-strain genomes for metagenomic binning, comparative biology and taxonomic classification.</title>
        <authorList>
            <person name="Goeker M."/>
        </authorList>
    </citation>
    <scope>NUCLEOTIDE SEQUENCE [LARGE SCALE GENOMIC DNA]</scope>
    <source>
        <strain evidence="4 5">DSM 21945</strain>
    </source>
</reference>
<feature type="coiled-coil region" evidence="1">
    <location>
        <begin position="23"/>
        <end position="78"/>
    </location>
</feature>
<proteinExistence type="predicted"/>
<sequence>MIKAAIALLIMAAQVAAFGCLAADNDQNKLKAVDKEIAKTRQLLEQQKAQRTNLQNALKKIDTEIGNLSAQLSRINDQQAEQNHKRQALAGQLDALREKSRQQQALLVKQLRAAYAAGQDDYLKMMLNLQSLSDLERMMAYYQRFNGVRMDELESLKDTRTELEATQAQLDQALARLADLKAQAEARQASLSEQKDQRQGTIKQLSGQIQSQSGELEQMVADRKALNDAIREAERKARMAAGKQTLKGQQGKLSWPVDGKVQKLFGSQRAAGVEWRGVIINAGEGSKVRAVAGGVVVYANWVRGYGLLMVVQHGDGYMSLYGQNQALLKGVGDEVAQGEQIALVGRSGGQSDPGLYFEIRHQGKAQDPAKWCR</sequence>
<keyword evidence="5" id="KW-1185">Reference proteome</keyword>
<feature type="signal peptide" evidence="2">
    <location>
        <begin position="1"/>
        <end position="22"/>
    </location>
</feature>
<evidence type="ECO:0000259" key="3">
    <source>
        <dbReference type="Pfam" id="PF01551"/>
    </source>
</evidence>
<accession>A0A3N1PA41</accession>
<dbReference type="InterPro" id="IPR011055">
    <property type="entry name" value="Dup_hybrid_motif"/>
</dbReference>
<protein>
    <submittedName>
        <fullName evidence="4">Septal ring factor EnvC (AmiA/AmiB activator)</fullName>
    </submittedName>
</protein>
<name>A0A3N1PA41_9GAMM</name>
<dbReference type="AlphaFoldDB" id="A0A3N1PA41"/>
<feature type="chain" id="PRO_5018113179" evidence="2">
    <location>
        <begin position="23"/>
        <end position="373"/>
    </location>
</feature>
<dbReference type="InterPro" id="IPR050570">
    <property type="entry name" value="Cell_wall_metabolism_enzyme"/>
</dbReference>
<dbReference type="RefSeq" id="WP_123422017.1">
    <property type="nucleotide sequence ID" value="NZ_RJUL01000007.1"/>
</dbReference>
<comment type="caution">
    <text evidence="4">The sequence shown here is derived from an EMBL/GenBank/DDBJ whole genome shotgun (WGS) entry which is preliminary data.</text>
</comment>
<dbReference type="PROSITE" id="PS51257">
    <property type="entry name" value="PROKAR_LIPOPROTEIN"/>
    <property type="match status" value="1"/>
</dbReference>
<dbReference type="FunFam" id="2.70.70.10:FF:000003">
    <property type="entry name" value="Murein hydrolase activator EnvC"/>
    <property type="match status" value="1"/>
</dbReference>
<evidence type="ECO:0000256" key="1">
    <source>
        <dbReference type="SAM" id="Coils"/>
    </source>
</evidence>
<evidence type="ECO:0000256" key="2">
    <source>
        <dbReference type="SAM" id="SignalP"/>
    </source>
</evidence>
<evidence type="ECO:0000313" key="5">
    <source>
        <dbReference type="Proteomes" id="UP000268033"/>
    </source>
</evidence>
<dbReference type="SUPFAM" id="SSF51261">
    <property type="entry name" value="Duplicated hybrid motif"/>
    <property type="match status" value="1"/>
</dbReference>
<dbReference type="STRING" id="584787.GCA_001247655_00633"/>
<dbReference type="InterPro" id="IPR016047">
    <property type="entry name" value="M23ase_b-sheet_dom"/>
</dbReference>
<feature type="coiled-coil region" evidence="1">
    <location>
        <begin position="153"/>
        <end position="243"/>
    </location>
</feature>
<dbReference type="GO" id="GO:0004222">
    <property type="term" value="F:metalloendopeptidase activity"/>
    <property type="evidence" value="ECO:0007669"/>
    <property type="project" value="TreeGrafter"/>
</dbReference>
<dbReference type="Gene3D" id="6.10.250.3150">
    <property type="match status" value="1"/>
</dbReference>
<dbReference type="Gene3D" id="2.70.70.10">
    <property type="entry name" value="Glucose Permease (Domain IIA)"/>
    <property type="match status" value="1"/>
</dbReference>
<organism evidence="4 5">
    <name type="scientific">Gallaecimonas pentaromativorans</name>
    <dbReference type="NCBI Taxonomy" id="584787"/>
    <lineage>
        <taxon>Bacteria</taxon>
        <taxon>Pseudomonadati</taxon>
        <taxon>Pseudomonadota</taxon>
        <taxon>Gammaproteobacteria</taxon>
        <taxon>Enterobacterales</taxon>
        <taxon>Gallaecimonadaceae</taxon>
        <taxon>Gallaecimonas</taxon>
    </lineage>
</organism>
<feature type="domain" description="M23ase beta-sheet core" evidence="3">
    <location>
        <begin position="275"/>
        <end position="368"/>
    </location>
</feature>